<dbReference type="SUPFAM" id="SSF110997">
    <property type="entry name" value="Sporulation related repeat"/>
    <property type="match status" value="1"/>
</dbReference>
<dbReference type="SMART" id="SM00028">
    <property type="entry name" value="TPR"/>
    <property type="match status" value="4"/>
</dbReference>
<name>A0A0B8P7C6_9VIBR</name>
<dbReference type="InterPro" id="IPR036680">
    <property type="entry name" value="SPOR-like_sf"/>
</dbReference>
<reference evidence="3 4" key="2">
    <citation type="submission" date="2015-01" db="EMBL/GenBank/DDBJ databases">
        <authorList>
            <consortium name="NBRP consortium"/>
            <person name="Sawabe T."/>
            <person name="Meirelles P."/>
            <person name="Feng G."/>
            <person name="Sayaka M."/>
            <person name="Hattori M."/>
            <person name="Ohkuma M."/>
        </authorList>
    </citation>
    <scope>NUCLEOTIDE SEQUENCE [LARGE SCALE GENOMIC DNA]</scope>
    <source>
        <strain evidence="4">JCM 19231</strain>
    </source>
</reference>
<feature type="chain" id="PRO_5002122125" evidence="1">
    <location>
        <begin position="22"/>
        <end position="335"/>
    </location>
</feature>
<evidence type="ECO:0000259" key="2">
    <source>
        <dbReference type="PROSITE" id="PS51724"/>
    </source>
</evidence>
<feature type="domain" description="SPOR" evidence="2">
    <location>
        <begin position="253"/>
        <end position="334"/>
    </location>
</feature>
<evidence type="ECO:0000256" key="1">
    <source>
        <dbReference type="SAM" id="SignalP"/>
    </source>
</evidence>
<dbReference type="GO" id="GO:0042834">
    <property type="term" value="F:peptidoglycan binding"/>
    <property type="evidence" value="ECO:0007669"/>
    <property type="project" value="InterPro"/>
</dbReference>
<feature type="signal peptide" evidence="1">
    <location>
        <begin position="1"/>
        <end position="21"/>
    </location>
</feature>
<evidence type="ECO:0000313" key="4">
    <source>
        <dbReference type="Proteomes" id="UP000031671"/>
    </source>
</evidence>
<dbReference type="Gene3D" id="3.30.70.1070">
    <property type="entry name" value="Sporulation related repeat"/>
    <property type="match status" value="1"/>
</dbReference>
<dbReference type="EMBL" id="BBRZ01000107">
    <property type="protein sequence ID" value="GAM58824.1"/>
    <property type="molecule type" value="Genomic_DNA"/>
</dbReference>
<dbReference type="PROSITE" id="PS51724">
    <property type="entry name" value="SPOR"/>
    <property type="match status" value="1"/>
</dbReference>
<gene>
    <name evidence="3" type="ORF">JCM19231_4808</name>
</gene>
<protein>
    <submittedName>
        <fullName evidence="3">Flp pilus assembly protein tadD</fullName>
    </submittedName>
</protein>
<keyword evidence="4" id="KW-1185">Reference proteome</keyword>
<comment type="caution">
    <text evidence="3">The sequence shown here is derived from an EMBL/GenBank/DDBJ whole genome shotgun (WGS) entry which is preliminary data.</text>
</comment>
<dbReference type="InterPro" id="IPR019734">
    <property type="entry name" value="TPR_rpt"/>
</dbReference>
<dbReference type="Pfam" id="PF05036">
    <property type="entry name" value="SPOR"/>
    <property type="match status" value="1"/>
</dbReference>
<dbReference type="AlphaFoldDB" id="A0A0B8P7C6"/>
<dbReference type="RefSeq" id="WP_261833531.1">
    <property type="nucleotide sequence ID" value="NZ_AP024881.1"/>
</dbReference>
<proteinExistence type="predicted"/>
<dbReference type="Gene3D" id="1.25.40.10">
    <property type="entry name" value="Tetratricopeptide repeat domain"/>
    <property type="match status" value="1"/>
</dbReference>
<dbReference type="InterPro" id="IPR011990">
    <property type="entry name" value="TPR-like_helical_dom_sf"/>
</dbReference>
<accession>A0A0B8P7C6</accession>
<reference evidence="3 4" key="1">
    <citation type="submission" date="2015-01" db="EMBL/GenBank/DDBJ databases">
        <title>Vibrio sp. C1 JCM 19231 whole genome shotgun sequence.</title>
        <authorList>
            <person name="Sawabe T."/>
            <person name="Meirelles P."/>
            <person name="Feng G."/>
            <person name="Sayaka M."/>
            <person name="Hattori M."/>
            <person name="Ohkuma M."/>
        </authorList>
    </citation>
    <scope>NUCLEOTIDE SEQUENCE [LARGE SCALE GENOMIC DNA]</scope>
    <source>
        <strain evidence="4">JCM 19231</strain>
    </source>
</reference>
<sequence length="335" mass="37740">MKKIILIVVLVLSGCASNSQNQEQQNIEQLTVSNNYSGLVDIYKTKVVENESDWDSQLKLSEAYLNNSDVESADFYISRVLELSPNPPAQAHLIKGKINAKNFLFDDAIEQYSKAIGLGLNSGELYMHRGIALAQTKKYETAIDSFNLARLRGYDETAVKNNIAMVHIYEGDFQAAVDILLPVYEQDTSNNKVSSNLKLSLMKLEGQEQNDITETTDSGLIEPEIENVAQIEEVSAVTAEEFFEAKEPINQLKNTGRKYHIQLGAYDNMAEALEKRTELIDTELPIAIRPVDLGDSGTWYRLLVGDFNTYRQARNFARENNAVLENHDYFIQVIN</sequence>
<organism evidence="3 4">
    <name type="scientific">Vibrio ishigakensis</name>
    <dbReference type="NCBI Taxonomy" id="1481914"/>
    <lineage>
        <taxon>Bacteria</taxon>
        <taxon>Pseudomonadati</taxon>
        <taxon>Pseudomonadota</taxon>
        <taxon>Gammaproteobacteria</taxon>
        <taxon>Vibrionales</taxon>
        <taxon>Vibrionaceae</taxon>
        <taxon>Vibrio</taxon>
    </lineage>
</organism>
<dbReference type="PROSITE" id="PS51257">
    <property type="entry name" value="PROKAR_LIPOPROTEIN"/>
    <property type="match status" value="1"/>
</dbReference>
<dbReference type="SUPFAM" id="SSF48452">
    <property type="entry name" value="TPR-like"/>
    <property type="match status" value="1"/>
</dbReference>
<dbReference type="InterPro" id="IPR007730">
    <property type="entry name" value="SPOR-like_dom"/>
</dbReference>
<dbReference type="Proteomes" id="UP000031671">
    <property type="component" value="Unassembled WGS sequence"/>
</dbReference>
<keyword evidence="1" id="KW-0732">Signal</keyword>
<evidence type="ECO:0000313" key="3">
    <source>
        <dbReference type="EMBL" id="GAM58824.1"/>
    </source>
</evidence>